<evidence type="ECO:0000256" key="4">
    <source>
        <dbReference type="ARBA" id="ARBA00022989"/>
    </source>
</evidence>
<name>A0A859R001_9HYPH</name>
<dbReference type="InterPro" id="IPR001851">
    <property type="entry name" value="ABC_transp_permease"/>
</dbReference>
<protein>
    <submittedName>
        <fullName evidence="7">ABC transporter permease</fullName>
    </submittedName>
</protein>
<keyword evidence="7" id="KW-0614">Plasmid</keyword>
<dbReference type="PANTHER" id="PTHR32196:SF72">
    <property type="entry name" value="RIBOSE IMPORT PERMEASE PROTEIN RBSC"/>
    <property type="match status" value="1"/>
</dbReference>
<dbReference type="AlphaFoldDB" id="A0A859R001"/>
<evidence type="ECO:0000256" key="2">
    <source>
        <dbReference type="ARBA" id="ARBA00022475"/>
    </source>
</evidence>
<dbReference type="GO" id="GO:0022857">
    <property type="term" value="F:transmembrane transporter activity"/>
    <property type="evidence" value="ECO:0007669"/>
    <property type="project" value="InterPro"/>
</dbReference>
<dbReference type="KEGG" id="emx:FKV68_32120"/>
<gene>
    <name evidence="7" type="ORF">FKV68_32120</name>
</gene>
<feature type="transmembrane region" description="Helical" evidence="6">
    <location>
        <begin position="75"/>
        <end position="96"/>
    </location>
</feature>
<comment type="subcellular location">
    <subcellularLocation>
        <location evidence="1">Cell membrane</location>
        <topology evidence="1">Multi-pass membrane protein</topology>
    </subcellularLocation>
</comment>
<dbReference type="CDD" id="cd06579">
    <property type="entry name" value="TM_PBP1_transp_AraH_like"/>
    <property type="match status" value="1"/>
</dbReference>
<keyword evidence="8" id="KW-1185">Reference proteome</keyword>
<dbReference type="Proteomes" id="UP000510721">
    <property type="component" value="Plasmid pEmeITTGR7c"/>
</dbReference>
<keyword evidence="2" id="KW-1003">Cell membrane</keyword>
<evidence type="ECO:0000313" key="8">
    <source>
        <dbReference type="Proteomes" id="UP000510721"/>
    </source>
</evidence>
<keyword evidence="4 6" id="KW-1133">Transmembrane helix</keyword>
<dbReference type="GO" id="GO:0005886">
    <property type="term" value="C:plasma membrane"/>
    <property type="evidence" value="ECO:0007669"/>
    <property type="project" value="UniProtKB-SubCell"/>
</dbReference>
<geneLocation type="plasmid" evidence="8">
    <name>pemeittgr7c</name>
</geneLocation>
<feature type="transmembrane region" description="Helical" evidence="6">
    <location>
        <begin position="102"/>
        <end position="122"/>
    </location>
</feature>
<feature type="transmembrane region" description="Helical" evidence="6">
    <location>
        <begin position="233"/>
        <end position="255"/>
    </location>
</feature>
<evidence type="ECO:0000256" key="1">
    <source>
        <dbReference type="ARBA" id="ARBA00004651"/>
    </source>
</evidence>
<evidence type="ECO:0000256" key="3">
    <source>
        <dbReference type="ARBA" id="ARBA00022692"/>
    </source>
</evidence>
<dbReference type="EMBL" id="CP041241">
    <property type="protein sequence ID" value="QLL65916.1"/>
    <property type="molecule type" value="Genomic_DNA"/>
</dbReference>
<dbReference type="PANTHER" id="PTHR32196">
    <property type="entry name" value="ABC TRANSPORTER PERMEASE PROTEIN YPHD-RELATED-RELATED"/>
    <property type="match status" value="1"/>
</dbReference>
<proteinExistence type="predicted"/>
<reference evidence="7 8" key="1">
    <citation type="submission" date="2019-06" db="EMBL/GenBank/DDBJ databases">
        <title>Complete genome sequence of Ensifer mexicanus ITTG R7 isolated from nodules of Acacia angustissima (Mill.) Kuntze.</title>
        <authorList>
            <person name="Rincon-Rosales R."/>
            <person name="Rogel M.A."/>
            <person name="Guerrero G."/>
            <person name="Rincon-Molina C.I."/>
            <person name="Lopez-Lopez A."/>
            <person name="Martinez-Romero E."/>
        </authorList>
    </citation>
    <scope>NUCLEOTIDE SEQUENCE [LARGE SCALE GENOMIC DNA]</scope>
    <source>
        <strain evidence="7 8">ITTG R7</strain>
        <plasmid evidence="8">pemeittgr7c</plasmid>
    </source>
</reference>
<dbReference type="Pfam" id="PF02653">
    <property type="entry name" value="BPD_transp_2"/>
    <property type="match status" value="1"/>
</dbReference>
<organism evidence="7 8">
    <name type="scientific">Sinorhizobium mexicanum</name>
    <dbReference type="NCBI Taxonomy" id="375549"/>
    <lineage>
        <taxon>Bacteria</taxon>
        <taxon>Pseudomonadati</taxon>
        <taxon>Pseudomonadota</taxon>
        <taxon>Alphaproteobacteria</taxon>
        <taxon>Hyphomicrobiales</taxon>
        <taxon>Rhizobiaceae</taxon>
        <taxon>Sinorhizobium/Ensifer group</taxon>
        <taxon>Sinorhizobium</taxon>
    </lineage>
</organism>
<evidence type="ECO:0000256" key="6">
    <source>
        <dbReference type="SAM" id="Phobius"/>
    </source>
</evidence>
<sequence>MRDARRDAHHRRRQQPAQPDGCQFLHAAGRHRTCDPCRRRARHAQSEVREVIIAEATSAPAVRASGLAQIIREPILWLVLSILVLGALTSPHYLSALNIQNLLRNAALVGLLATGMTIVLITGRIDLSVAANMVFSVIVAVVVTSWVGRELGLRWIVKGNTFAGSPLIFVAVSLLTGTAIGALNGVGVAYFKVASFIMTLVSLTALRGLSYLATNGAPFYLKGAFFNWLSDELWLGVPVSFVLLVVLVLFAHAFLSRTVAGNRLFAIGGNETATLYSGITTNRYIVASFALSGLFAAVAGLVFTARLKSVEAALAQGYELTAIAIAVLGGVALAGGTGSLWRVLTAAVGFSAGLNLLAIWGVPTWYQNLAIGAVLILAVSLTRLNHKN</sequence>
<feature type="transmembrane region" description="Helical" evidence="6">
    <location>
        <begin position="167"/>
        <end position="186"/>
    </location>
</feature>
<feature type="transmembrane region" description="Helical" evidence="6">
    <location>
        <begin position="365"/>
        <end position="384"/>
    </location>
</feature>
<evidence type="ECO:0000313" key="7">
    <source>
        <dbReference type="EMBL" id="QLL65916.1"/>
    </source>
</evidence>
<feature type="transmembrane region" description="Helical" evidence="6">
    <location>
        <begin position="284"/>
        <end position="307"/>
    </location>
</feature>
<keyword evidence="3 6" id="KW-0812">Transmembrane</keyword>
<evidence type="ECO:0000256" key="5">
    <source>
        <dbReference type="ARBA" id="ARBA00023136"/>
    </source>
</evidence>
<feature type="transmembrane region" description="Helical" evidence="6">
    <location>
        <begin position="129"/>
        <end position="147"/>
    </location>
</feature>
<keyword evidence="5 6" id="KW-0472">Membrane</keyword>
<feature type="transmembrane region" description="Helical" evidence="6">
    <location>
        <begin position="193"/>
        <end position="213"/>
    </location>
</feature>
<accession>A0A859R001</accession>
<feature type="transmembrane region" description="Helical" evidence="6">
    <location>
        <begin position="313"/>
        <end position="333"/>
    </location>
</feature>